<dbReference type="PANTHER" id="PTHR43392:SF2">
    <property type="entry name" value="AAA-TYPE ATPASE FAMILY PROTEIN _ ANKYRIN REPEAT FAMILY PROTEIN"/>
    <property type="match status" value="1"/>
</dbReference>
<name>A0A7M6DR02_9CNID</name>
<dbReference type="CDD" id="cd00009">
    <property type="entry name" value="AAA"/>
    <property type="match status" value="1"/>
</dbReference>
<sequence>MTLCALIDREKGVATDFSKFHMILCGNPGSWKTMAARIIAQIFKDIGILKNNTFIECKRSDLVGRYIGATAIQTRAVAKRAIGGFVFLDEAYTLAPKTRESNDYGREAADELLVWMNSNVDSTIQNPIFIFAGYEKPMIKDFMALNPRFPRRLKNVLIFQDFKAQELASITKEGLNFKYPHDVDGMLLKCFSSLCSSIVSKNNGSLCADLIDCFQSVQEERIGWTFAGHGDLFKITKQDMEMGIKRFLREKLTRYGRNTKTWGQ</sequence>
<evidence type="ECO:0000313" key="6">
    <source>
        <dbReference type="Proteomes" id="UP000594262"/>
    </source>
</evidence>
<dbReference type="Proteomes" id="UP000594262">
    <property type="component" value="Unplaced"/>
</dbReference>
<dbReference type="OrthoDB" id="5988235at2759"/>
<dbReference type="InterPro" id="IPR003959">
    <property type="entry name" value="ATPase_AAA_core"/>
</dbReference>
<dbReference type="InterPro" id="IPR003593">
    <property type="entry name" value="AAA+_ATPase"/>
</dbReference>
<dbReference type="GO" id="GO:0005524">
    <property type="term" value="F:ATP binding"/>
    <property type="evidence" value="ECO:0007669"/>
    <property type="project" value="UniProtKB-KW"/>
</dbReference>
<dbReference type="PANTHER" id="PTHR43392">
    <property type="entry name" value="AAA-TYPE ATPASE FAMILY PROTEIN / ANKYRIN REPEAT FAMILY PROTEIN"/>
    <property type="match status" value="1"/>
</dbReference>
<dbReference type="InterPro" id="IPR050773">
    <property type="entry name" value="CbxX/CfxQ_RuBisCO_ESX"/>
</dbReference>
<dbReference type="GO" id="GO:0016887">
    <property type="term" value="F:ATP hydrolysis activity"/>
    <property type="evidence" value="ECO:0007669"/>
    <property type="project" value="InterPro"/>
</dbReference>
<proteinExistence type="inferred from homology"/>
<accession>A0A7M6DR02</accession>
<evidence type="ECO:0000313" key="5">
    <source>
        <dbReference type="EnsemblMetazoa" id="CLYHEMP023721.1"/>
    </source>
</evidence>
<keyword evidence="2" id="KW-0547">Nucleotide-binding</keyword>
<dbReference type="EnsemblMetazoa" id="CLYHEMT023721.1">
    <property type="protein sequence ID" value="CLYHEMP023721.1"/>
    <property type="gene ID" value="CLYHEMG023721"/>
</dbReference>
<reference evidence="5" key="1">
    <citation type="submission" date="2021-01" db="UniProtKB">
        <authorList>
            <consortium name="EnsemblMetazoa"/>
        </authorList>
    </citation>
    <scope>IDENTIFICATION</scope>
</reference>
<dbReference type="Gene3D" id="3.40.50.300">
    <property type="entry name" value="P-loop containing nucleotide triphosphate hydrolases"/>
    <property type="match status" value="1"/>
</dbReference>
<dbReference type="Pfam" id="PF00004">
    <property type="entry name" value="AAA"/>
    <property type="match status" value="1"/>
</dbReference>
<keyword evidence="3" id="KW-0067">ATP-binding</keyword>
<keyword evidence="6" id="KW-1185">Reference proteome</keyword>
<protein>
    <recommendedName>
        <fullName evidence="4">AAA+ ATPase domain-containing protein</fullName>
    </recommendedName>
</protein>
<evidence type="ECO:0000259" key="4">
    <source>
        <dbReference type="SMART" id="SM00382"/>
    </source>
</evidence>
<organism evidence="5 6">
    <name type="scientific">Clytia hemisphaerica</name>
    <dbReference type="NCBI Taxonomy" id="252671"/>
    <lineage>
        <taxon>Eukaryota</taxon>
        <taxon>Metazoa</taxon>
        <taxon>Cnidaria</taxon>
        <taxon>Hydrozoa</taxon>
        <taxon>Hydroidolina</taxon>
        <taxon>Leptothecata</taxon>
        <taxon>Obeliida</taxon>
        <taxon>Clytiidae</taxon>
        <taxon>Clytia</taxon>
    </lineage>
</organism>
<dbReference type="PRINTS" id="PR00819">
    <property type="entry name" value="CBXCFQXSUPER"/>
</dbReference>
<dbReference type="SUPFAM" id="SSF52540">
    <property type="entry name" value="P-loop containing nucleoside triphosphate hydrolases"/>
    <property type="match status" value="1"/>
</dbReference>
<evidence type="ECO:0000256" key="1">
    <source>
        <dbReference type="ARBA" id="ARBA00010378"/>
    </source>
</evidence>
<dbReference type="InterPro" id="IPR027417">
    <property type="entry name" value="P-loop_NTPase"/>
</dbReference>
<evidence type="ECO:0000256" key="2">
    <source>
        <dbReference type="ARBA" id="ARBA00022741"/>
    </source>
</evidence>
<dbReference type="AlphaFoldDB" id="A0A7M6DR02"/>
<dbReference type="InterPro" id="IPR000641">
    <property type="entry name" value="CbxX/CfxQ"/>
</dbReference>
<dbReference type="SMART" id="SM00382">
    <property type="entry name" value="AAA"/>
    <property type="match status" value="1"/>
</dbReference>
<comment type="similarity">
    <text evidence="1">Belongs to the CbxX/CfxQ family.</text>
</comment>
<evidence type="ECO:0000256" key="3">
    <source>
        <dbReference type="ARBA" id="ARBA00022840"/>
    </source>
</evidence>
<feature type="domain" description="AAA+ ATPase" evidence="4">
    <location>
        <begin position="18"/>
        <end position="159"/>
    </location>
</feature>